<dbReference type="Proteomes" id="UP000515129">
    <property type="component" value="Chromosome 41"/>
</dbReference>
<dbReference type="PANTHER" id="PTHR13593">
    <property type="match status" value="1"/>
</dbReference>
<dbReference type="InterPro" id="IPR000909">
    <property type="entry name" value="PLipase_C_PInositol-sp_X_dom"/>
</dbReference>
<name>A0A6P6LKA5_CARAU</name>
<organism evidence="3 4">
    <name type="scientific">Carassius auratus</name>
    <name type="common">Goldfish</name>
    <dbReference type="NCBI Taxonomy" id="7957"/>
    <lineage>
        <taxon>Eukaryota</taxon>
        <taxon>Metazoa</taxon>
        <taxon>Chordata</taxon>
        <taxon>Craniata</taxon>
        <taxon>Vertebrata</taxon>
        <taxon>Euteleostomi</taxon>
        <taxon>Actinopterygii</taxon>
        <taxon>Neopterygii</taxon>
        <taxon>Teleostei</taxon>
        <taxon>Ostariophysi</taxon>
        <taxon>Cypriniformes</taxon>
        <taxon>Cyprinidae</taxon>
        <taxon>Cyprininae</taxon>
        <taxon>Carassius</taxon>
    </lineage>
</organism>
<dbReference type="CDD" id="cd08586">
    <property type="entry name" value="PI-PLCc_BcPLC_like"/>
    <property type="match status" value="1"/>
</dbReference>
<dbReference type="SMART" id="SM00148">
    <property type="entry name" value="PLCXc"/>
    <property type="match status" value="1"/>
</dbReference>
<feature type="signal peptide" evidence="1">
    <location>
        <begin position="1"/>
        <end position="31"/>
    </location>
</feature>
<proteinExistence type="predicted"/>
<accession>A0A6P6LKA5</accession>
<dbReference type="GeneID" id="113059667"/>
<dbReference type="InterPro" id="IPR017946">
    <property type="entry name" value="PLC-like_Pdiesterase_TIM-brl"/>
</dbReference>
<keyword evidence="3" id="KW-1185">Reference proteome</keyword>
<dbReference type="SUPFAM" id="SSF51695">
    <property type="entry name" value="PLC-like phosphodiesterases"/>
    <property type="match status" value="1"/>
</dbReference>
<protein>
    <submittedName>
        <fullName evidence="4">Uncharacterized protein LOC113059667</fullName>
    </submittedName>
</protein>
<dbReference type="InterPro" id="IPR051057">
    <property type="entry name" value="PI-PLC_domain"/>
</dbReference>
<feature type="chain" id="PRO_5028198748" evidence="1">
    <location>
        <begin position="32"/>
        <end position="299"/>
    </location>
</feature>
<dbReference type="KEGG" id="caua:113059667"/>
<dbReference type="PROSITE" id="PS50007">
    <property type="entry name" value="PIPLC_X_DOMAIN"/>
    <property type="match status" value="1"/>
</dbReference>
<gene>
    <name evidence="4" type="primary">LOC113059667</name>
</gene>
<dbReference type="GO" id="GO:0008081">
    <property type="term" value="F:phosphoric diester hydrolase activity"/>
    <property type="evidence" value="ECO:0007669"/>
    <property type="project" value="InterPro"/>
</dbReference>
<dbReference type="AlphaFoldDB" id="A0A6P6LKA5"/>
<keyword evidence="1" id="KW-0732">Signal</keyword>
<reference evidence="4" key="1">
    <citation type="submission" date="2025-08" db="UniProtKB">
        <authorList>
            <consortium name="RefSeq"/>
        </authorList>
    </citation>
    <scope>IDENTIFICATION</scope>
    <source>
        <strain evidence="4">Wakin</strain>
        <tissue evidence="4">Muscle</tissue>
    </source>
</reference>
<dbReference type="GO" id="GO:0006629">
    <property type="term" value="P:lipid metabolic process"/>
    <property type="evidence" value="ECO:0007669"/>
    <property type="project" value="InterPro"/>
</dbReference>
<sequence>MSIKKCETMKRMGVPGKILCILMLLLHKSSQQQVFNDANTLHLPNNYDIGWMKTLNDNKLISDITIPGTHDSLALHGGPAAECQAWSLQDQLNAGIRYFDLRVSGDELKVMHGPISQHTTFSEAFNTINNFLSIYQTETVLVRLKHSSKFPDHVISDLEYNSNSWVRNVIPRIGEVRGKVVFIQKNSFHLGISLHETDKHGDYKVGNVGKKKDKIIAHLNEALDTCRNGNVVLNYSSGTGFPLLRVDNSPKHLAKEINPWLYNNLKGAYEEKKKFCFGVIAMDFPGFDLIQMVINFNKQ</sequence>
<dbReference type="PANTHER" id="PTHR13593:SF147">
    <property type="entry name" value="1-PHOSPHATIDYLINOSITOL PHOSPHODIESTERASE-LIKE-RELATED"/>
    <property type="match status" value="1"/>
</dbReference>
<dbReference type="OrthoDB" id="1046782at2759"/>
<dbReference type="Gene3D" id="3.20.20.190">
    <property type="entry name" value="Phosphatidylinositol (PI) phosphodiesterase"/>
    <property type="match status" value="1"/>
</dbReference>
<evidence type="ECO:0000313" key="4">
    <source>
        <dbReference type="RefSeq" id="XP_026083997.1"/>
    </source>
</evidence>
<evidence type="ECO:0000313" key="3">
    <source>
        <dbReference type="Proteomes" id="UP000515129"/>
    </source>
</evidence>
<dbReference type="RefSeq" id="XP_026083997.1">
    <property type="nucleotide sequence ID" value="XM_026228212.1"/>
</dbReference>
<dbReference type="Pfam" id="PF00388">
    <property type="entry name" value="PI-PLC-X"/>
    <property type="match status" value="1"/>
</dbReference>
<feature type="domain" description="Phosphatidylinositol-specific phospholipase C X" evidence="2">
    <location>
        <begin position="55"/>
        <end position="185"/>
    </location>
</feature>
<evidence type="ECO:0000256" key="1">
    <source>
        <dbReference type="SAM" id="SignalP"/>
    </source>
</evidence>
<evidence type="ECO:0000259" key="2">
    <source>
        <dbReference type="SMART" id="SM00148"/>
    </source>
</evidence>